<comment type="caution">
    <text evidence="1">The sequence shown here is derived from an EMBL/GenBank/DDBJ whole genome shotgun (WGS) entry which is preliminary data.</text>
</comment>
<evidence type="ECO:0000313" key="2">
    <source>
        <dbReference type="Proteomes" id="UP000831701"/>
    </source>
</evidence>
<evidence type="ECO:0000313" key="1">
    <source>
        <dbReference type="EMBL" id="KAI3373170.1"/>
    </source>
</evidence>
<sequence length="163" mass="19057">MCSIAPRSSGCSPEYSLCTSLCSRRRIIRPRPWLSPTARLLVAVRTEEKPAVVELEAWIHHHAVIQPRFRKTKHRTVPPHLTSRRPPASVELYYTERPHVLSRFGATTFLLVVSRAWRRYQETGQYIRRCGGGRRRATTQQQDRYLRLCARRNRKEHCQSPAK</sequence>
<proteinExistence type="predicted"/>
<organism evidence="1 2">
    <name type="scientific">Scortum barcoo</name>
    <name type="common">barcoo grunter</name>
    <dbReference type="NCBI Taxonomy" id="214431"/>
    <lineage>
        <taxon>Eukaryota</taxon>
        <taxon>Metazoa</taxon>
        <taxon>Chordata</taxon>
        <taxon>Craniata</taxon>
        <taxon>Vertebrata</taxon>
        <taxon>Euteleostomi</taxon>
        <taxon>Actinopterygii</taxon>
        <taxon>Neopterygii</taxon>
        <taxon>Teleostei</taxon>
        <taxon>Neoteleostei</taxon>
        <taxon>Acanthomorphata</taxon>
        <taxon>Eupercaria</taxon>
        <taxon>Centrarchiformes</taxon>
        <taxon>Terapontoidei</taxon>
        <taxon>Terapontidae</taxon>
        <taxon>Scortum</taxon>
    </lineage>
</organism>
<protein>
    <submittedName>
        <fullName evidence="1">Uncharacterized protein</fullName>
    </submittedName>
</protein>
<reference evidence="1" key="1">
    <citation type="submission" date="2022-04" db="EMBL/GenBank/DDBJ databases">
        <title>Jade perch genome.</title>
        <authorList>
            <person name="Chao B."/>
        </authorList>
    </citation>
    <scope>NUCLEOTIDE SEQUENCE</scope>
    <source>
        <strain evidence="1">CB-2022</strain>
    </source>
</reference>
<keyword evidence="2" id="KW-1185">Reference proteome</keyword>
<name>A0ACB8WZF2_9TELE</name>
<dbReference type="Proteomes" id="UP000831701">
    <property type="component" value="Chromosome 4"/>
</dbReference>
<gene>
    <name evidence="1" type="ORF">L3Q82_006369</name>
</gene>
<accession>A0ACB8WZF2</accession>
<dbReference type="EMBL" id="CM041534">
    <property type="protein sequence ID" value="KAI3373170.1"/>
    <property type="molecule type" value="Genomic_DNA"/>
</dbReference>